<gene>
    <name evidence="2" type="ORF">ASPNIDRAFT_125795</name>
</gene>
<dbReference type="OrthoDB" id="5412996at2759"/>
<dbReference type="Proteomes" id="UP000009038">
    <property type="component" value="Unassembled WGS sequence"/>
</dbReference>
<accession>G3YGV9</accession>
<dbReference type="Pfam" id="PF01636">
    <property type="entry name" value="APH"/>
    <property type="match status" value="1"/>
</dbReference>
<feature type="domain" description="Aminoglycoside phosphotransferase" evidence="1">
    <location>
        <begin position="96"/>
        <end position="177"/>
    </location>
</feature>
<dbReference type="AlphaFoldDB" id="G3YGV9"/>
<sequence>MTFIEGTLLSKHLGDSTIQSSSLHPNVSDSDIQSAYRVMAQVILELSKPTFSAIGALAEGSRAWKVDQSPLILNMNELVRRTFTTAGGYFEELARQQLLHLQYQRNDAVEDEQDCRKRYIARCLFRKIARGYKREQSGPFQLYCDDLRPSNILVAGQNLTLTGVIDWEFTYVAPAEFTLTAPWWLLFECPEAWETDLN</sequence>
<evidence type="ECO:0000259" key="1">
    <source>
        <dbReference type="Pfam" id="PF01636"/>
    </source>
</evidence>
<dbReference type="VEuPathDB" id="FungiDB:ASPNIDRAFT2_125795"/>
<dbReference type="InterPro" id="IPR011009">
    <property type="entry name" value="Kinase-like_dom_sf"/>
</dbReference>
<dbReference type="InterPro" id="IPR051678">
    <property type="entry name" value="AGP_Transferase"/>
</dbReference>
<comment type="caution">
    <text evidence="2">The sequence shown here is derived from an EMBL/GenBank/DDBJ whole genome shotgun (WGS) entry which is preliminary data.</text>
</comment>
<dbReference type="PANTHER" id="PTHR21310:SF37">
    <property type="entry name" value="AMINOGLYCOSIDE PHOSPHOTRANSFERASE DOMAIN-CONTAINING PROTEIN"/>
    <property type="match status" value="1"/>
</dbReference>
<name>G3YGV9_ASPNA</name>
<dbReference type="PANTHER" id="PTHR21310">
    <property type="entry name" value="AMINOGLYCOSIDE PHOSPHOTRANSFERASE-RELATED-RELATED"/>
    <property type="match status" value="1"/>
</dbReference>
<dbReference type="EMBL" id="ACJE01000021">
    <property type="protein sequence ID" value="EHA18698.1"/>
    <property type="molecule type" value="Genomic_DNA"/>
</dbReference>
<evidence type="ECO:0000313" key="2">
    <source>
        <dbReference type="EMBL" id="EHA18698.1"/>
    </source>
</evidence>
<feature type="non-terminal residue" evidence="2">
    <location>
        <position position="198"/>
    </location>
</feature>
<dbReference type="STRING" id="380704.G3YGV9"/>
<dbReference type="SUPFAM" id="SSF56112">
    <property type="entry name" value="Protein kinase-like (PK-like)"/>
    <property type="match status" value="1"/>
</dbReference>
<organism evidence="2 3">
    <name type="scientific">Aspergillus niger (strain ATCC 1015 / CBS 113.46 / FGSC A1144 / LSHB Ac4 / NCTC 3858a / NRRL 328 / USDA 3528.7)</name>
    <dbReference type="NCBI Taxonomy" id="380704"/>
    <lineage>
        <taxon>Eukaryota</taxon>
        <taxon>Fungi</taxon>
        <taxon>Dikarya</taxon>
        <taxon>Ascomycota</taxon>
        <taxon>Pezizomycotina</taxon>
        <taxon>Eurotiomycetes</taxon>
        <taxon>Eurotiomycetidae</taxon>
        <taxon>Eurotiales</taxon>
        <taxon>Aspergillaceae</taxon>
        <taxon>Aspergillus</taxon>
        <taxon>Aspergillus subgen. Circumdati</taxon>
    </lineage>
</organism>
<reference evidence="2 3" key="1">
    <citation type="journal article" date="2011" name="Genome Res.">
        <title>Comparative genomics of citric-acid-producing Aspergillus niger ATCC 1015 versus enzyme-producing CBS 513.88.</title>
        <authorList>
            <person name="Andersen M.R."/>
            <person name="Salazar M.P."/>
            <person name="Schaap P.J."/>
            <person name="van de Vondervoort P.J."/>
            <person name="Culley D."/>
            <person name="Thykaer J."/>
            <person name="Frisvad J.C."/>
            <person name="Nielsen K.F."/>
            <person name="Albang R."/>
            <person name="Albermann K."/>
            <person name="Berka R.M."/>
            <person name="Braus G.H."/>
            <person name="Braus-Stromeyer S.A."/>
            <person name="Corrochano L.M."/>
            <person name="Dai Z."/>
            <person name="van Dijck P.W."/>
            <person name="Hofmann G."/>
            <person name="Lasure L.L."/>
            <person name="Magnuson J.K."/>
            <person name="Menke H."/>
            <person name="Meijer M."/>
            <person name="Meijer S.L."/>
            <person name="Nielsen J.B."/>
            <person name="Nielsen M.L."/>
            <person name="van Ooyen A.J."/>
            <person name="Pel H.J."/>
            <person name="Poulsen L."/>
            <person name="Samson R.A."/>
            <person name="Stam H."/>
            <person name="Tsang A."/>
            <person name="van den Brink J.M."/>
            <person name="Atkins A."/>
            <person name="Aerts A."/>
            <person name="Shapiro H."/>
            <person name="Pangilinan J."/>
            <person name="Salamov A."/>
            <person name="Lou Y."/>
            <person name="Lindquist E."/>
            <person name="Lucas S."/>
            <person name="Grimwood J."/>
            <person name="Grigoriev I.V."/>
            <person name="Kubicek C.P."/>
            <person name="Martinez D."/>
            <person name="van Peij N.N."/>
            <person name="Roubos J.A."/>
            <person name="Nielsen J."/>
            <person name="Baker S.E."/>
        </authorList>
    </citation>
    <scope>NUCLEOTIDE SEQUENCE [LARGE SCALE GENOMIC DNA]</scope>
    <source>
        <strain evidence="3">ATCC 1015 / CBS 113.46 / FGSC A1144 / LSHB Ac4 / NCTC 3858a / NRRL 328 / USDA 3528.7</strain>
    </source>
</reference>
<dbReference type="InterPro" id="IPR002575">
    <property type="entry name" value="Aminoglycoside_PTrfase"/>
</dbReference>
<proteinExistence type="predicted"/>
<evidence type="ECO:0000313" key="3">
    <source>
        <dbReference type="Proteomes" id="UP000009038"/>
    </source>
</evidence>
<protein>
    <recommendedName>
        <fullName evidence="1">Aminoglycoside phosphotransferase domain-containing protein</fullName>
    </recommendedName>
</protein>
<dbReference type="Gene3D" id="3.90.1200.10">
    <property type="match status" value="1"/>
</dbReference>
<dbReference type="HOGENOM" id="CLU_028906_1_1_1"/>